<feature type="compositionally biased region" description="Basic and acidic residues" evidence="1">
    <location>
        <begin position="7"/>
        <end position="20"/>
    </location>
</feature>
<dbReference type="EMBL" id="MN448266">
    <property type="protein sequence ID" value="QFG73656.1"/>
    <property type="molecule type" value="Genomic_DNA"/>
</dbReference>
<evidence type="ECO:0000313" key="2">
    <source>
        <dbReference type="EMBL" id="QFG73656.1"/>
    </source>
</evidence>
<dbReference type="InterPro" id="IPR011335">
    <property type="entry name" value="Restrct_endonuc-II-like"/>
</dbReference>
<protein>
    <submittedName>
        <fullName evidence="2">Uncharacterized protein</fullName>
    </submittedName>
</protein>
<feature type="region of interest" description="Disordered" evidence="1">
    <location>
        <begin position="1"/>
        <end position="21"/>
    </location>
</feature>
<accession>A0A5J6VHI8</accession>
<dbReference type="SUPFAM" id="SSF52980">
    <property type="entry name" value="Restriction endonuclease-like"/>
    <property type="match status" value="1"/>
</dbReference>
<dbReference type="InterPro" id="IPR011604">
    <property type="entry name" value="PDDEXK-like_dom_sf"/>
</dbReference>
<organism evidence="2">
    <name type="scientific">Megaviridae environmental sample</name>
    <dbReference type="NCBI Taxonomy" id="1737588"/>
    <lineage>
        <taxon>Viruses</taxon>
        <taxon>Varidnaviria</taxon>
        <taxon>Bamfordvirae</taxon>
        <taxon>Nucleocytoviricota</taxon>
        <taxon>Megaviricetes</taxon>
        <taxon>Imitervirales</taxon>
        <taxon>Mimiviridae</taxon>
        <taxon>environmental samples</taxon>
    </lineage>
</organism>
<evidence type="ECO:0000256" key="1">
    <source>
        <dbReference type="SAM" id="MobiDB-lite"/>
    </source>
</evidence>
<sequence length="310" mass="37482">MSTSGCDKLEKENPSERDSRCYFNDDMNHETKIQNHDYYIKLTPDATTWTKLDLSVTGFVHEYFGHFDPDEVIPKIMKKREYKFDPTYRYYQMSAEAIKKQWDDLGKEASNLGSIMHLNIEKHYNEHPYEDDSPEFKMFLQFAQDYKHLKPFRTEMIVFSEYYMLAGSIDMIFEDQEGNLLVYDWKRSKEFKYENRWQKGNSILSYLDDCNITHYTLQLNAYKFFIEKYYHRKVTDMCLVRCHPNLETYDRVPVPNMQKEIHMMLDEREILLYPHKEKEIRERQRLQKLADCIKDTPMDDDSDDDPLKDL</sequence>
<dbReference type="Gene3D" id="3.90.320.10">
    <property type="match status" value="1"/>
</dbReference>
<name>A0A5J6VHI8_9VIRU</name>
<proteinExistence type="predicted"/>
<reference evidence="2" key="1">
    <citation type="journal article" date="2019" name="Philos. Trans. R. Soc. Lond., B, Biol. Sci.">
        <title>Targeted metagenomic recovery of four divergent viruses reveals shared and distinctive characteristics of giant viruses of marine eukaryotes.</title>
        <authorList>
            <person name="Needham D.M."/>
            <person name="Poirier C."/>
            <person name="Hehenberger E."/>
            <person name="Jimenez V."/>
            <person name="Swalwell J.E."/>
            <person name="Santoro A.E."/>
            <person name="Worden A.Z."/>
        </authorList>
    </citation>
    <scope>NUCLEOTIDE SEQUENCE</scope>
    <source>
        <strain evidence="2">OPacV-662</strain>
    </source>
</reference>